<dbReference type="Proteomes" id="UP000011115">
    <property type="component" value="Unassembled WGS sequence"/>
</dbReference>
<dbReference type="EnsemblPlants" id="PGSC0003DMT400095125">
    <property type="protein sequence ID" value="PGSC0003DMT400095125"/>
    <property type="gene ID" value="PGSC0003DMG400044696"/>
</dbReference>
<protein>
    <submittedName>
        <fullName evidence="1">Gag-pol polyprotein</fullName>
    </submittedName>
</protein>
<dbReference type="HOGENOM" id="CLU_134717_3_0_1"/>
<evidence type="ECO:0000313" key="2">
    <source>
        <dbReference type="Proteomes" id="UP000011115"/>
    </source>
</evidence>
<evidence type="ECO:0000313" key="1">
    <source>
        <dbReference type="EnsemblPlants" id="PGSC0003DMT400095125"/>
    </source>
</evidence>
<proteinExistence type="predicted"/>
<sequence>MLDLGYTLDRDKFGNRSTRTYAKRNAGENVEREALQDPSQAPQVLVNPLAEQVTNVEFRAVFQVLAQANREVVVLMKPNVGTTTTRVRDFTRMNPPKFHGSKVEEYPQEFIDEVYKMLMIMGLMPVEKEELAAY</sequence>
<organism evidence="1 2">
    <name type="scientific">Solanum tuberosum</name>
    <name type="common">Potato</name>
    <dbReference type="NCBI Taxonomy" id="4113"/>
    <lineage>
        <taxon>Eukaryota</taxon>
        <taxon>Viridiplantae</taxon>
        <taxon>Streptophyta</taxon>
        <taxon>Embryophyta</taxon>
        <taxon>Tracheophyta</taxon>
        <taxon>Spermatophyta</taxon>
        <taxon>Magnoliopsida</taxon>
        <taxon>eudicotyledons</taxon>
        <taxon>Gunneridae</taxon>
        <taxon>Pentapetalae</taxon>
        <taxon>asterids</taxon>
        <taxon>lamiids</taxon>
        <taxon>Solanales</taxon>
        <taxon>Solanaceae</taxon>
        <taxon>Solanoideae</taxon>
        <taxon>Solaneae</taxon>
        <taxon>Solanum</taxon>
    </lineage>
</organism>
<dbReference type="Gramene" id="PGSC0003DMT400095125">
    <property type="protein sequence ID" value="PGSC0003DMT400095125"/>
    <property type="gene ID" value="PGSC0003DMG400044696"/>
</dbReference>
<dbReference type="PaxDb" id="4113-PGSC0003DMT400095125"/>
<dbReference type="InParanoid" id="M1DVM7"/>
<dbReference type="AlphaFoldDB" id="M1DVM7"/>
<name>M1DVM7_SOLTU</name>
<keyword evidence="2" id="KW-1185">Reference proteome</keyword>
<accession>M1DVM7</accession>
<reference evidence="1" key="2">
    <citation type="submission" date="2015-06" db="UniProtKB">
        <authorList>
            <consortium name="EnsemblPlants"/>
        </authorList>
    </citation>
    <scope>IDENTIFICATION</scope>
    <source>
        <strain evidence="1">DM1-3 516 R44</strain>
    </source>
</reference>
<reference evidence="2" key="1">
    <citation type="journal article" date="2011" name="Nature">
        <title>Genome sequence and analysis of the tuber crop potato.</title>
        <authorList>
            <consortium name="The Potato Genome Sequencing Consortium"/>
        </authorList>
    </citation>
    <scope>NUCLEOTIDE SEQUENCE [LARGE SCALE GENOMIC DNA]</scope>
    <source>
        <strain evidence="2">cv. DM1-3 516 R44</strain>
    </source>
</reference>